<evidence type="ECO:0000313" key="1">
    <source>
        <dbReference type="EMBL" id="KAJ9059344.1"/>
    </source>
</evidence>
<dbReference type="Proteomes" id="UP001165960">
    <property type="component" value="Unassembled WGS sequence"/>
</dbReference>
<gene>
    <name evidence="1" type="ORF">DSO57_1003169</name>
</gene>
<comment type="caution">
    <text evidence="1">The sequence shown here is derived from an EMBL/GenBank/DDBJ whole genome shotgun (WGS) entry which is preliminary data.</text>
</comment>
<organism evidence="1 2">
    <name type="scientific">Entomophthora muscae</name>
    <dbReference type="NCBI Taxonomy" id="34485"/>
    <lineage>
        <taxon>Eukaryota</taxon>
        <taxon>Fungi</taxon>
        <taxon>Fungi incertae sedis</taxon>
        <taxon>Zoopagomycota</taxon>
        <taxon>Entomophthoromycotina</taxon>
        <taxon>Entomophthoromycetes</taxon>
        <taxon>Entomophthorales</taxon>
        <taxon>Entomophthoraceae</taxon>
        <taxon>Entomophthora</taxon>
    </lineage>
</organism>
<dbReference type="EMBL" id="QTSX02005687">
    <property type="protein sequence ID" value="KAJ9059344.1"/>
    <property type="molecule type" value="Genomic_DNA"/>
</dbReference>
<accession>A0ACC2SAH3</accession>
<reference evidence="1" key="1">
    <citation type="submission" date="2022-04" db="EMBL/GenBank/DDBJ databases">
        <title>Genome of the entomopathogenic fungus Entomophthora muscae.</title>
        <authorList>
            <person name="Elya C."/>
            <person name="Lovett B.R."/>
            <person name="Lee E."/>
            <person name="Macias A.M."/>
            <person name="Hajek A.E."/>
            <person name="De Bivort B.L."/>
            <person name="Kasson M.T."/>
            <person name="De Fine Licht H.H."/>
            <person name="Stajich J.E."/>
        </authorList>
    </citation>
    <scope>NUCLEOTIDE SEQUENCE</scope>
    <source>
        <strain evidence="1">Berkeley</strain>
    </source>
</reference>
<protein>
    <submittedName>
        <fullName evidence="1">Uncharacterized protein</fullName>
    </submittedName>
</protein>
<keyword evidence="2" id="KW-1185">Reference proteome</keyword>
<proteinExistence type="predicted"/>
<evidence type="ECO:0000313" key="2">
    <source>
        <dbReference type="Proteomes" id="UP001165960"/>
    </source>
</evidence>
<name>A0ACC2SAH3_9FUNG</name>
<sequence>MKLLPILSTCAGALVFSTDRWRDLRCSGLVGGPCASWMRCYNNGMYSKNDTKLGCKAAGLHFNGNACWARVLNGRLFGGIQNCPQLAKKHCPRNYVIYYKCLTD</sequence>